<proteinExistence type="predicted"/>
<dbReference type="RefSeq" id="WP_218284891.1">
    <property type="nucleotide sequence ID" value="NZ_CP076448.1"/>
</dbReference>
<dbReference type="CDD" id="cd13520">
    <property type="entry name" value="PBP2_TAXI_TRAP"/>
    <property type="match status" value="1"/>
</dbReference>
<dbReference type="PANTHER" id="PTHR42941:SF1">
    <property type="entry name" value="SLL1037 PROTEIN"/>
    <property type="match status" value="1"/>
</dbReference>
<dbReference type="EMBL" id="CP076448">
    <property type="protein sequence ID" value="QXM23958.1"/>
    <property type="molecule type" value="Genomic_DNA"/>
</dbReference>
<dbReference type="PROSITE" id="PS51318">
    <property type="entry name" value="TAT"/>
    <property type="match status" value="1"/>
</dbReference>
<evidence type="ECO:0000313" key="3">
    <source>
        <dbReference type="Proteomes" id="UP000694001"/>
    </source>
</evidence>
<gene>
    <name evidence="2" type="ORF">KO353_11770</name>
</gene>
<organism evidence="2 3">
    <name type="scientific">Elioraea tepida</name>
    <dbReference type="NCBI Taxonomy" id="2843330"/>
    <lineage>
        <taxon>Bacteria</taxon>
        <taxon>Pseudomonadati</taxon>
        <taxon>Pseudomonadota</taxon>
        <taxon>Alphaproteobacteria</taxon>
        <taxon>Acetobacterales</taxon>
        <taxon>Elioraeaceae</taxon>
        <taxon>Elioraea</taxon>
    </lineage>
</organism>
<dbReference type="InterPro" id="IPR011852">
    <property type="entry name" value="TRAP_TAXI"/>
</dbReference>
<dbReference type="PANTHER" id="PTHR42941">
    <property type="entry name" value="SLL1037 PROTEIN"/>
    <property type="match status" value="1"/>
</dbReference>
<dbReference type="Pfam" id="PF16868">
    <property type="entry name" value="NMT1_3"/>
    <property type="match status" value="1"/>
</dbReference>
<dbReference type="AlphaFoldDB" id="A0A975U232"/>
<dbReference type="InterPro" id="IPR006311">
    <property type="entry name" value="TAT_signal"/>
</dbReference>
<feature type="signal peptide" evidence="1">
    <location>
        <begin position="1"/>
        <end position="30"/>
    </location>
</feature>
<keyword evidence="1" id="KW-0732">Signal</keyword>
<dbReference type="NCBIfam" id="TIGR02122">
    <property type="entry name" value="TRAP_TAXI"/>
    <property type="match status" value="1"/>
</dbReference>
<feature type="chain" id="PRO_5037702092" evidence="1">
    <location>
        <begin position="31"/>
        <end position="341"/>
    </location>
</feature>
<keyword evidence="3" id="KW-1185">Reference proteome</keyword>
<evidence type="ECO:0000313" key="2">
    <source>
        <dbReference type="EMBL" id="QXM23958.1"/>
    </source>
</evidence>
<evidence type="ECO:0000256" key="1">
    <source>
        <dbReference type="SAM" id="SignalP"/>
    </source>
</evidence>
<sequence length="341" mass="35898">MTSFTRGMPRRLVLGAAAAAGFGLAAPASAQAPQFFRIGTGAAGGTYYPVGGMIANAISCPPGAPCREAGGTAGVPGLVAVAQATQGSVQNVNLIQSGAAESGFSQSDVAHWAYTGTGLFEGRPKLDRLRFIAHLFGEQLHAVVRRDSPIQRLEDLRGRRVVVGLQASGARIGSELVLEAAGLRGAYTPEFLSAAQGVERMQDRGVDAVLQVVAAPAAAFTEFCSRAGCRLLPFSDTVIQAVSQRAPFYSRGVIAKGTYEGVTEDVPTLSVGAVWLVGAQVPETLVYEITKSLWSETTKSLLQRGHVRARDIVAETALLGRGEVPFHPGAERFYREAGMLR</sequence>
<name>A0A975U232_9PROT</name>
<reference evidence="2" key="1">
    <citation type="submission" date="2021-06" db="EMBL/GenBank/DDBJ databases">
        <title>Elioraea tepida, sp. nov., a moderately thermophilic aerobic anoxygenic phototrophic bacterium isolated from an alkaline siliceous hot spring mat community in Yellowstone National Park, WY, USA.</title>
        <authorList>
            <person name="Saini M.K."/>
            <person name="Yoshida S."/>
            <person name="Sebastian A."/>
            <person name="Hirose S."/>
            <person name="Hara E."/>
            <person name="Tamaki H."/>
            <person name="Soulier N.T."/>
            <person name="Albert I."/>
            <person name="Hanada S."/>
            <person name="Bryant D.A."/>
            <person name="Tank M."/>
        </authorList>
    </citation>
    <scope>NUCLEOTIDE SEQUENCE</scope>
    <source>
        <strain evidence="2">MS-P2</strain>
    </source>
</reference>
<protein>
    <submittedName>
        <fullName evidence="2">TAXI family TRAP transporter solute-binding subunit</fullName>
    </submittedName>
</protein>
<accession>A0A975U232</accession>
<dbReference type="KEGG" id="elio:KO353_11770"/>
<dbReference type="Proteomes" id="UP000694001">
    <property type="component" value="Chromosome"/>
</dbReference>